<reference evidence="1" key="2">
    <citation type="journal article" date="2015" name="Data Brief">
        <title>Shoot transcriptome of the giant reed, Arundo donax.</title>
        <authorList>
            <person name="Barrero R.A."/>
            <person name="Guerrero F.D."/>
            <person name="Moolhuijzen P."/>
            <person name="Goolsby J.A."/>
            <person name="Tidwell J."/>
            <person name="Bellgard S.E."/>
            <person name="Bellgard M.I."/>
        </authorList>
    </citation>
    <scope>NUCLEOTIDE SEQUENCE</scope>
    <source>
        <tissue evidence="1">Shoot tissue taken approximately 20 cm above the soil surface</tissue>
    </source>
</reference>
<dbReference type="EMBL" id="GBRH01275519">
    <property type="protein sequence ID" value="JAD22376.1"/>
    <property type="molecule type" value="Transcribed_RNA"/>
</dbReference>
<protein>
    <submittedName>
        <fullName evidence="1">Uncharacterized protein</fullName>
    </submittedName>
</protein>
<organism evidence="1">
    <name type="scientific">Arundo donax</name>
    <name type="common">Giant reed</name>
    <name type="synonym">Donax arundinaceus</name>
    <dbReference type="NCBI Taxonomy" id="35708"/>
    <lineage>
        <taxon>Eukaryota</taxon>
        <taxon>Viridiplantae</taxon>
        <taxon>Streptophyta</taxon>
        <taxon>Embryophyta</taxon>
        <taxon>Tracheophyta</taxon>
        <taxon>Spermatophyta</taxon>
        <taxon>Magnoliopsida</taxon>
        <taxon>Liliopsida</taxon>
        <taxon>Poales</taxon>
        <taxon>Poaceae</taxon>
        <taxon>PACMAD clade</taxon>
        <taxon>Arundinoideae</taxon>
        <taxon>Arundineae</taxon>
        <taxon>Arundo</taxon>
    </lineage>
</organism>
<dbReference type="AlphaFoldDB" id="A0A0A8Y862"/>
<evidence type="ECO:0000313" key="1">
    <source>
        <dbReference type="EMBL" id="JAD22376.1"/>
    </source>
</evidence>
<sequence>MVLLSGPAMGCWIMESGAVANLVFFVSSKKGGKGLHWLRPRIATWCFCILECSNQGQGKLTGSENLGLEGTVMVQDMLCRFERGCG</sequence>
<name>A0A0A8Y862_ARUDO</name>
<proteinExistence type="predicted"/>
<accession>A0A0A8Y862</accession>
<reference evidence="1" key="1">
    <citation type="submission" date="2014-09" db="EMBL/GenBank/DDBJ databases">
        <authorList>
            <person name="Magalhaes I.L.F."/>
            <person name="Oliveira U."/>
            <person name="Santos F.R."/>
            <person name="Vidigal T.H.D.A."/>
            <person name="Brescovit A.D."/>
            <person name="Santos A.J."/>
        </authorList>
    </citation>
    <scope>NUCLEOTIDE SEQUENCE</scope>
    <source>
        <tissue evidence="1">Shoot tissue taken approximately 20 cm above the soil surface</tissue>
    </source>
</reference>